<evidence type="ECO:0000313" key="3">
    <source>
        <dbReference type="Proteomes" id="UP000460558"/>
    </source>
</evidence>
<comment type="caution">
    <text evidence="2">The sequence shown here is derived from an EMBL/GenBank/DDBJ whole genome shotgun (WGS) entry which is preliminary data.</text>
</comment>
<evidence type="ECO:0000313" key="2">
    <source>
        <dbReference type="EMBL" id="MQS38881.1"/>
    </source>
</evidence>
<sequence length="152" mass="16087">MPDGAETEETPETPEEKPQEPAQEPVSEEPTKETTPPAPTPEKPAQGSEETSTATAKAEAAEKLAAEATAKAAALEVELNRERIARKHGIPDDLVPFLRAESLEVDAKVFSDRLMSRGSSLGIGGLDPTDNADPVSDGTALADRILSKNNPF</sequence>
<dbReference type="RefSeq" id="WP_153486246.1">
    <property type="nucleotide sequence ID" value="NZ_VDEQ01000298.1"/>
</dbReference>
<accession>A0ABW9P034</accession>
<feature type="compositionally biased region" description="Acidic residues" evidence="1">
    <location>
        <begin position="1"/>
        <end position="13"/>
    </location>
</feature>
<keyword evidence="3" id="KW-1185">Reference proteome</keyword>
<proteinExistence type="predicted"/>
<dbReference type="Proteomes" id="UP000460558">
    <property type="component" value="Unassembled WGS sequence"/>
</dbReference>
<evidence type="ECO:0000256" key="1">
    <source>
        <dbReference type="SAM" id="MobiDB-lite"/>
    </source>
</evidence>
<dbReference type="EMBL" id="VDEQ01000298">
    <property type="protein sequence ID" value="MQS38881.1"/>
    <property type="molecule type" value="Genomic_DNA"/>
</dbReference>
<organism evidence="2 3">
    <name type="scientific">Streptomyces katsurahamanus</name>
    <dbReference type="NCBI Taxonomy" id="2577098"/>
    <lineage>
        <taxon>Bacteria</taxon>
        <taxon>Bacillati</taxon>
        <taxon>Actinomycetota</taxon>
        <taxon>Actinomycetes</taxon>
        <taxon>Kitasatosporales</taxon>
        <taxon>Streptomycetaceae</taxon>
        <taxon>Streptomyces</taxon>
    </lineage>
</organism>
<name>A0ABW9P034_9ACTN</name>
<feature type="region of interest" description="Disordered" evidence="1">
    <location>
        <begin position="1"/>
        <end position="62"/>
    </location>
</feature>
<protein>
    <recommendedName>
        <fullName evidence="4">Scaffolding protein</fullName>
    </recommendedName>
</protein>
<evidence type="ECO:0008006" key="4">
    <source>
        <dbReference type="Google" id="ProtNLM"/>
    </source>
</evidence>
<reference evidence="2 3" key="1">
    <citation type="submission" date="2019-06" db="EMBL/GenBank/DDBJ databases">
        <title>Comparative genomics and metabolomics analyses of clavulanic acid producing Streptomyces species provides insight into specialized metabolism and evolution of beta-lactam biosynthetic gene clusters.</title>
        <authorList>
            <person name="Moore M.A."/>
            <person name="Cruz-Morales P."/>
            <person name="Barona Gomez F."/>
            <person name="Kapil T."/>
        </authorList>
    </citation>
    <scope>NUCLEOTIDE SEQUENCE [LARGE SCALE GENOMIC DNA]</scope>
    <source>
        <strain evidence="2 3">T-272</strain>
    </source>
</reference>
<gene>
    <name evidence="2" type="ORF">FFZ77_25810</name>
</gene>
<feature type="compositionally biased region" description="Low complexity" evidence="1">
    <location>
        <begin position="43"/>
        <end position="58"/>
    </location>
</feature>